<evidence type="ECO:0000313" key="2">
    <source>
        <dbReference type="EMBL" id="WWC87287.1"/>
    </source>
</evidence>
<accession>A0AAX4JPJ7</accession>
<evidence type="ECO:0000256" key="1">
    <source>
        <dbReference type="SAM" id="MobiDB-lite"/>
    </source>
</evidence>
<reference evidence="2 3" key="1">
    <citation type="submission" date="2024-01" db="EMBL/GenBank/DDBJ databases">
        <title>Comparative genomics of Cryptococcus and Kwoniella reveals pathogenesis evolution and contrasting modes of karyotype evolution via chromosome fusion or intercentromeric recombination.</title>
        <authorList>
            <person name="Coelho M.A."/>
            <person name="David-Palma M."/>
            <person name="Shea T."/>
            <person name="Bowers K."/>
            <person name="McGinley-Smith S."/>
            <person name="Mohammad A.W."/>
            <person name="Gnirke A."/>
            <person name="Yurkov A.M."/>
            <person name="Nowrousian M."/>
            <person name="Sun S."/>
            <person name="Cuomo C.A."/>
            <person name="Heitman J."/>
        </authorList>
    </citation>
    <scope>NUCLEOTIDE SEQUENCE [LARGE SCALE GENOMIC DNA]</scope>
    <source>
        <strain evidence="2 3">CBS 6074</strain>
    </source>
</reference>
<proteinExistence type="predicted"/>
<gene>
    <name evidence="2" type="ORF">L201_002175</name>
</gene>
<keyword evidence="3" id="KW-1185">Reference proteome</keyword>
<dbReference type="Proteomes" id="UP001355207">
    <property type="component" value="Chromosome 2"/>
</dbReference>
<feature type="region of interest" description="Disordered" evidence="1">
    <location>
        <begin position="83"/>
        <end position="117"/>
    </location>
</feature>
<evidence type="ECO:0000313" key="3">
    <source>
        <dbReference type="Proteomes" id="UP001355207"/>
    </source>
</evidence>
<dbReference type="EMBL" id="CP144099">
    <property type="protein sequence ID" value="WWC87287.1"/>
    <property type="molecule type" value="Genomic_DNA"/>
</dbReference>
<protein>
    <submittedName>
        <fullName evidence="2">Uncharacterized protein</fullName>
    </submittedName>
</protein>
<dbReference type="GeneID" id="91092847"/>
<sequence>MSKRRNLFFEGGISVEGSGEQVTKRSRSKPRTNSILGVELDQSDQCVIPRSMNTDKPVKINSPSCTNSRRYPVVRPRSRYAQTSITSNCGGTSGSHLGSQPNHMNSSNNTSFLPTANIGEDSSQLAFTEKNARDIFSKSYQEKWNHKATLPHLASIPKSKYAHSLKHEPLSEEEIEWAAQNLVDEIMLDDYIVDVSEREDIGGWGRGFIEPSYDTVHWEDLPEPDNDPGDGDIVLVNGERQIYHDLLLSYGLRTEEAEETQSSLYEEEGIGKAIKREVDLEHMTIIGRSKGNDWAIQILEDEQAQFEGHITNMNDIGNIDDEWRELRISIDLSMNHEYIPEDDEEEDWGFVEEDDQIEWAINTENKIKSSSINQEEIEWAFRYLVEEKKEEESYHYAAFERYGGDIDERYDYYMTHWFLDIEYEEVLKPKIEEERRVDWAINNEYQALNDIIDDINYHVEVYQRHDFYTDYGMDIYQDYPHLYLE</sequence>
<dbReference type="AlphaFoldDB" id="A0AAX4JPJ7"/>
<name>A0AAX4JPJ7_9TREE</name>
<organism evidence="2 3">
    <name type="scientific">Kwoniella dendrophila CBS 6074</name>
    <dbReference type="NCBI Taxonomy" id="1295534"/>
    <lineage>
        <taxon>Eukaryota</taxon>
        <taxon>Fungi</taxon>
        <taxon>Dikarya</taxon>
        <taxon>Basidiomycota</taxon>
        <taxon>Agaricomycotina</taxon>
        <taxon>Tremellomycetes</taxon>
        <taxon>Tremellales</taxon>
        <taxon>Cryptococcaceae</taxon>
        <taxon>Kwoniella</taxon>
    </lineage>
</organism>
<dbReference type="RefSeq" id="XP_066074050.1">
    <property type="nucleotide sequence ID" value="XM_066217953.1"/>
</dbReference>